<evidence type="ECO:0000313" key="2">
    <source>
        <dbReference type="Proteomes" id="UP000078348"/>
    </source>
</evidence>
<name>A0A196S939_BLAHN</name>
<organism evidence="1 2">
    <name type="scientific">Blastocystis sp. subtype 1 (strain ATCC 50177 / NandII)</name>
    <dbReference type="NCBI Taxonomy" id="478820"/>
    <lineage>
        <taxon>Eukaryota</taxon>
        <taxon>Sar</taxon>
        <taxon>Stramenopiles</taxon>
        <taxon>Bigyra</taxon>
        <taxon>Opalozoa</taxon>
        <taxon>Opalinata</taxon>
        <taxon>Blastocystidae</taxon>
        <taxon>Blastocystis</taxon>
    </lineage>
</organism>
<gene>
    <name evidence="1" type="ORF">AV274_5859</name>
</gene>
<comment type="caution">
    <text evidence="1">The sequence shown here is derived from an EMBL/GenBank/DDBJ whole genome shotgun (WGS) entry which is preliminary data.</text>
</comment>
<dbReference type="AlphaFoldDB" id="A0A196S939"/>
<protein>
    <submittedName>
        <fullName evidence="1">Uncharacterized protein</fullName>
    </submittedName>
</protein>
<dbReference type="Proteomes" id="UP000078348">
    <property type="component" value="Unassembled WGS sequence"/>
</dbReference>
<keyword evidence="2" id="KW-1185">Reference proteome</keyword>
<evidence type="ECO:0000313" key="1">
    <source>
        <dbReference type="EMBL" id="OAO12504.1"/>
    </source>
</evidence>
<proteinExistence type="predicted"/>
<dbReference type="EMBL" id="LXWW01000543">
    <property type="protein sequence ID" value="OAO12504.1"/>
    <property type="molecule type" value="Genomic_DNA"/>
</dbReference>
<reference evidence="1 2" key="1">
    <citation type="submission" date="2016-05" db="EMBL/GenBank/DDBJ databases">
        <title>Nuclear genome of Blastocystis sp. subtype 1 NandII.</title>
        <authorList>
            <person name="Gentekaki E."/>
            <person name="Curtis B."/>
            <person name="Stairs C."/>
            <person name="Eme L."/>
            <person name="Herman E."/>
            <person name="Klimes V."/>
            <person name="Arias M.C."/>
            <person name="Elias M."/>
            <person name="Hilliou F."/>
            <person name="Klute M."/>
            <person name="Malik S.-B."/>
            <person name="Pightling A."/>
            <person name="Rachubinski R."/>
            <person name="Salas D."/>
            <person name="Schlacht A."/>
            <person name="Suga H."/>
            <person name="Archibald J."/>
            <person name="Ball S.G."/>
            <person name="Clark G."/>
            <person name="Dacks J."/>
            <person name="Van Der Giezen M."/>
            <person name="Tsaousis A."/>
            <person name="Roger A."/>
        </authorList>
    </citation>
    <scope>NUCLEOTIDE SEQUENCE [LARGE SCALE GENOMIC DNA]</scope>
    <source>
        <strain evidence="2">ATCC 50177 / NandII</strain>
    </source>
</reference>
<dbReference type="OrthoDB" id="269605at2759"/>
<sequence length="272" mass="30861">MDRFEVLAMSSCLPLVASKQYEYKYHFVCPFHVIAPYLFKSYFPDSTFPWLQDVHEENVIVTAEFRDEQGRVTNRIGVNNKLIMHEWRDLCCFHLHKEEEALITLKMYGMDSVTEEAKPILLVGHQRIVQNDKDGRDISLMRPCSFEGRALRSENGRSMVSSTGILPPGMVGGGAFDIHGNCKGMIEGVVQKPGSTINGHFVKNTHAQNVYENCAAVINADVLSDFVGNVELGLLDDMQEEVKELRKKMGEEAIQEEQKKILKPMMESFTKK</sequence>
<accession>A0A196S939</accession>